<evidence type="ECO:0000256" key="4">
    <source>
        <dbReference type="ARBA" id="ARBA00022679"/>
    </source>
</evidence>
<organism evidence="12 13">
    <name type="scientific">Piromyces finnis</name>
    <dbReference type="NCBI Taxonomy" id="1754191"/>
    <lineage>
        <taxon>Eukaryota</taxon>
        <taxon>Fungi</taxon>
        <taxon>Fungi incertae sedis</taxon>
        <taxon>Chytridiomycota</taxon>
        <taxon>Chytridiomycota incertae sedis</taxon>
        <taxon>Neocallimastigomycetes</taxon>
        <taxon>Neocallimastigales</taxon>
        <taxon>Neocallimastigaceae</taxon>
        <taxon>Piromyces</taxon>
    </lineage>
</organism>
<name>A0A1Y1VBS2_9FUNG</name>
<dbReference type="AlphaFoldDB" id="A0A1Y1VBS2"/>
<keyword evidence="4" id="KW-0808">Transferase</keyword>
<dbReference type="InterPro" id="IPR022751">
    <property type="entry name" value="Alpha_mannosyltransferase"/>
</dbReference>
<dbReference type="PANTHER" id="PTHR31392">
    <property type="entry name" value="ALPHA-1,3-MANNOSYLTRANSFERASE MNN1-RELATED"/>
    <property type="match status" value="1"/>
</dbReference>
<evidence type="ECO:0000256" key="3">
    <source>
        <dbReference type="ARBA" id="ARBA00022676"/>
    </source>
</evidence>
<feature type="compositionally biased region" description="Basic residues" evidence="10">
    <location>
        <begin position="534"/>
        <end position="544"/>
    </location>
</feature>
<evidence type="ECO:0000256" key="10">
    <source>
        <dbReference type="SAM" id="MobiDB-lite"/>
    </source>
</evidence>
<evidence type="ECO:0000313" key="13">
    <source>
        <dbReference type="Proteomes" id="UP000193719"/>
    </source>
</evidence>
<keyword evidence="3" id="KW-0328">Glycosyltransferase</keyword>
<comment type="subcellular location">
    <subcellularLocation>
        <location evidence="1">Membrane</location>
        <topology evidence="1">Single-pass type II membrane protein</topology>
    </subcellularLocation>
</comment>
<sequence>MILLKRRFLVLIFIIITIVFISILLLSIRPTTIDDFSNKLTTDDFKSILKNNNTSINKAIENYNLDNDDLMACLSECTLNKKEKDKINKVMGKLLLENFERKTPTEDFISLRQKQEAHAALWDLIFNKSEDKNNVDKETLIKESSFLLSEDLNELPIPQKLLATLHQSLYPWVYNKKFKSLGDLLSSYSGRGIVMCVGNHHFNFARSIIDTLRYVIKTELPIEIFYNGDNDLPKHKQETLSKFDNVYLTDISEFFDNNIINLGGWAIKPFSVLASRFEEIILMDADAMYIRDPAILFEDEGYLEKGTIFFRDRTLFPGSHNGSRWLKSWMFDPLPDTKELRYWKEETSHEMESSTVVMNKTKNILGLLSVCKLNEQRIRDDVVYKYVQGDKETFWIGFDMARQPYNMLPVPSVLVGELNVGEAGDDPDERQICGHVGHTTRDGKILFWNDSIVKDKNNEKYNNILLRFDAYYVEDGEGEWPNLHCQNLNIEDKGKGNPTGKDPLLFDEEEKRILNMITSRERSHHYLTTPEKKGYKKNSKKIRE</sequence>
<keyword evidence="9" id="KW-0325">Glycoprotein</keyword>
<dbReference type="PANTHER" id="PTHR31392:SF1">
    <property type="entry name" value="ALPHA-1,3-MANNOSYLTRANSFERASE MNN1-RELATED"/>
    <property type="match status" value="1"/>
</dbReference>
<reference evidence="12 13" key="1">
    <citation type="submission" date="2016-08" db="EMBL/GenBank/DDBJ databases">
        <title>Genomes of anaerobic fungi encode conserved fungal cellulosomes for biomass hydrolysis.</title>
        <authorList>
            <consortium name="DOE Joint Genome Institute"/>
            <person name="Haitjema C.H."/>
            <person name="Gilmore S.P."/>
            <person name="Henske J.K."/>
            <person name="Solomon K.V."/>
            <person name="De Groot R."/>
            <person name="Kuo A."/>
            <person name="Mondo S.J."/>
            <person name="Salamov A.A."/>
            <person name="Labutti K."/>
            <person name="Zhao Z."/>
            <person name="Chiniquy J."/>
            <person name="Barry K."/>
            <person name="Brewer H.M."/>
            <person name="Purvine S.O."/>
            <person name="Wright A.T."/>
            <person name="Boxma B."/>
            <person name="Van Alen T."/>
            <person name="Hackstein J.H."/>
            <person name="Baker S.E."/>
            <person name="Grigoriev I.V."/>
            <person name="O'Malley M.A."/>
        </authorList>
    </citation>
    <scope>NUCLEOTIDE SEQUENCE [LARGE SCALE GENOMIC DNA]</scope>
    <source>
        <strain evidence="13">finn</strain>
    </source>
</reference>
<dbReference type="InterPro" id="IPR029044">
    <property type="entry name" value="Nucleotide-diphossugar_trans"/>
</dbReference>
<dbReference type="GO" id="GO:0000033">
    <property type="term" value="F:alpha-1,3-mannosyltransferase activity"/>
    <property type="evidence" value="ECO:0007669"/>
    <property type="project" value="TreeGrafter"/>
</dbReference>
<evidence type="ECO:0000256" key="11">
    <source>
        <dbReference type="SAM" id="Phobius"/>
    </source>
</evidence>
<dbReference type="Proteomes" id="UP000193719">
    <property type="component" value="Unassembled WGS sequence"/>
</dbReference>
<dbReference type="GO" id="GO:0005794">
    <property type="term" value="C:Golgi apparatus"/>
    <property type="evidence" value="ECO:0007669"/>
    <property type="project" value="TreeGrafter"/>
</dbReference>
<comment type="similarity">
    <text evidence="2">Belongs to the MNN1/MNT family.</text>
</comment>
<dbReference type="GO" id="GO:0006493">
    <property type="term" value="P:protein O-linked glycosylation"/>
    <property type="evidence" value="ECO:0007669"/>
    <property type="project" value="TreeGrafter"/>
</dbReference>
<feature type="region of interest" description="Disordered" evidence="10">
    <location>
        <begin position="520"/>
        <end position="544"/>
    </location>
</feature>
<dbReference type="SUPFAM" id="SSF53448">
    <property type="entry name" value="Nucleotide-diphospho-sugar transferases"/>
    <property type="match status" value="1"/>
</dbReference>
<protein>
    <recommendedName>
        <fullName evidence="14">Nucleotide-diphospho-sugar transferase</fullName>
    </recommendedName>
</protein>
<evidence type="ECO:0000256" key="2">
    <source>
        <dbReference type="ARBA" id="ARBA00009105"/>
    </source>
</evidence>
<evidence type="ECO:0000313" key="12">
    <source>
        <dbReference type="EMBL" id="ORX50706.1"/>
    </source>
</evidence>
<accession>A0A1Y1VBS2</accession>
<evidence type="ECO:0008006" key="14">
    <source>
        <dbReference type="Google" id="ProtNLM"/>
    </source>
</evidence>
<comment type="caution">
    <text evidence="12">The sequence shown here is derived from an EMBL/GenBank/DDBJ whole genome shotgun (WGS) entry which is preliminary data.</text>
</comment>
<dbReference type="OrthoDB" id="430354at2759"/>
<dbReference type="Pfam" id="PF11051">
    <property type="entry name" value="Mannosyl_trans3"/>
    <property type="match status" value="1"/>
</dbReference>
<evidence type="ECO:0000256" key="9">
    <source>
        <dbReference type="ARBA" id="ARBA00023180"/>
    </source>
</evidence>
<reference evidence="12 13" key="2">
    <citation type="submission" date="2016-08" db="EMBL/GenBank/DDBJ databases">
        <title>Pervasive Adenine N6-methylation of Active Genes in Fungi.</title>
        <authorList>
            <consortium name="DOE Joint Genome Institute"/>
            <person name="Mondo S.J."/>
            <person name="Dannebaum R.O."/>
            <person name="Kuo R.C."/>
            <person name="Labutti K."/>
            <person name="Haridas S."/>
            <person name="Kuo A."/>
            <person name="Salamov A."/>
            <person name="Ahrendt S.R."/>
            <person name="Lipzen A."/>
            <person name="Sullivan W."/>
            <person name="Andreopoulos W.B."/>
            <person name="Clum A."/>
            <person name="Lindquist E."/>
            <person name="Daum C."/>
            <person name="Ramamoorthy G.K."/>
            <person name="Gryganskyi A."/>
            <person name="Culley D."/>
            <person name="Magnuson J.K."/>
            <person name="James T.Y."/>
            <person name="O'Malley M.A."/>
            <person name="Stajich J.E."/>
            <person name="Spatafora J.W."/>
            <person name="Visel A."/>
            <person name="Grigoriev I.V."/>
        </authorList>
    </citation>
    <scope>NUCLEOTIDE SEQUENCE [LARGE SCALE GENOMIC DNA]</scope>
    <source>
        <strain evidence="13">finn</strain>
    </source>
</reference>
<evidence type="ECO:0000256" key="5">
    <source>
        <dbReference type="ARBA" id="ARBA00022692"/>
    </source>
</evidence>
<evidence type="ECO:0000256" key="8">
    <source>
        <dbReference type="ARBA" id="ARBA00023136"/>
    </source>
</evidence>
<dbReference type="EMBL" id="MCFH01000020">
    <property type="protein sequence ID" value="ORX50706.1"/>
    <property type="molecule type" value="Genomic_DNA"/>
</dbReference>
<keyword evidence="7 11" id="KW-1133">Transmembrane helix</keyword>
<keyword evidence="8 11" id="KW-0472">Membrane</keyword>
<evidence type="ECO:0000256" key="7">
    <source>
        <dbReference type="ARBA" id="ARBA00022989"/>
    </source>
</evidence>
<keyword evidence="5 11" id="KW-0812">Transmembrane</keyword>
<feature type="transmembrane region" description="Helical" evidence="11">
    <location>
        <begin position="7"/>
        <end position="28"/>
    </location>
</feature>
<proteinExistence type="inferred from homology"/>
<keyword evidence="6" id="KW-0735">Signal-anchor</keyword>
<evidence type="ECO:0000256" key="1">
    <source>
        <dbReference type="ARBA" id="ARBA00004606"/>
    </source>
</evidence>
<dbReference type="GO" id="GO:0016020">
    <property type="term" value="C:membrane"/>
    <property type="evidence" value="ECO:0007669"/>
    <property type="project" value="UniProtKB-SubCell"/>
</dbReference>
<dbReference type="STRING" id="1754191.A0A1Y1VBS2"/>
<gene>
    <name evidence="12" type="ORF">BCR36DRAFT_583292</name>
</gene>
<keyword evidence="13" id="KW-1185">Reference proteome</keyword>
<evidence type="ECO:0000256" key="6">
    <source>
        <dbReference type="ARBA" id="ARBA00022968"/>
    </source>
</evidence>